<proteinExistence type="predicted"/>
<dbReference type="RefSeq" id="XP_040691090.1">
    <property type="nucleotide sequence ID" value="XM_040830694.1"/>
</dbReference>
<evidence type="ECO:0000313" key="1">
    <source>
        <dbReference type="EMBL" id="OJJ37414.1"/>
    </source>
</evidence>
<name>A0A1L9RR60_ASPWE</name>
<dbReference type="InterPro" id="IPR052041">
    <property type="entry name" value="Nucleic_acid_metab_PIN/TRAM"/>
</dbReference>
<reference evidence="2" key="1">
    <citation type="journal article" date="2017" name="Genome Biol.">
        <title>Comparative genomics reveals high biological diversity and specific adaptations in the industrially and medically important fungal genus Aspergillus.</title>
        <authorList>
            <person name="de Vries R.P."/>
            <person name="Riley R."/>
            <person name="Wiebenga A."/>
            <person name="Aguilar-Osorio G."/>
            <person name="Amillis S."/>
            <person name="Uchima C.A."/>
            <person name="Anderluh G."/>
            <person name="Asadollahi M."/>
            <person name="Askin M."/>
            <person name="Barry K."/>
            <person name="Battaglia E."/>
            <person name="Bayram O."/>
            <person name="Benocci T."/>
            <person name="Braus-Stromeyer S.A."/>
            <person name="Caldana C."/>
            <person name="Canovas D."/>
            <person name="Cerqueira G.C."/>
            <person name="Chen F."/>
            <person name="Chen W."/>
            <person name="Choi C."/>
            <person name="Clum A."/>
            <person name="Dos Santos R.A."/>
            <person name="Damasio A.R."/>
            <person name="Diallinas G."/>
            <person name="Emri T."/>
            <person name="Fekete E."/>
            <person name="Flipphi M."/>
            <person name="Freyberg S."/>
            <person name="Gallo A."/>
            <person name="Gournas C."/>
            <person name="Habgood R."/>
            <person name="Hainaut M."/>
            <person name="Harispe M.L."/>
            <person name="Henrissat B."/>
            <person name="Hilden K.S."/>
            <person name="Hope R."/>
            <person name="Hossain A."/>
            <person name="Karabika E."/>
            <person name="Karaffa L."/>
            <person name="Karanyi Z."/>
            <person name="Krasevec N."/>
            <person name="Kuo A."/>
            <person name="Kusch H."/>
            <person name="LaButti K."/>
            <person name="Lagendijk E.L."/>
            <person name="Lapidus A."/>
            <person name="Levasseur A."/>
            <person name="Lindquist E."/>
            <person name="Lipzen A."/>
            <person name="Logrieco A.F."/>
            <person name="MacCabe A."/>
            <person name="Maekelae M.R."/>
            <person name="Malavazi I."/>
            <person name="Melin P."/>
            <person name="Meyer V."/>
            <person name="Mielnichuk N."/>
            <person name="Miskei M."/>
            <person name="Molnar A.P."/>
            <person name="Mule G."/>
            <person name="Ngan C.Y."/>
            <person name="Orejas M."/>
            <person name="Orosz E."/>
            <person name="Ouedraogo J.P."/>
            <person name="Overkamp K.M."/>
            <person name="Park H.-S."/>
            <person name="Perrone G."/>
            <person name="Piumi F."/>
            <person name="Punt P.J."/>
            <person name="Ram A.F."/>
            <person name="Ramon A."/>
            <person name="Rauscher S."/>
            <person name="Record E."/>
            <person name="Riano-Pachon D.M."/>
            <person name="Robert V."/>
            <person name="Roehrig J."/>
            <person name="Ruller R."/>
            <person name="Salamov A."/>
            <person name="Salih N.S."/>
            <person name="Samson R.A."/>
            <person name="Sandor E."/>
            <person name="Sanguinetti M."/>
            <person name="Schuetze T."/>
            <person name="Sepcic K."/>
            <person name="Shelest E."/>
            <person name="Sherlock G."/>
            <person name="Sophianopoulou V."/>
            <person name="Squina F.M."/>
            <person name="Sun H."/>
            <person name="Susca A."/>
            <person name="Todd R.B."/>
            <person name="Tsang A."/>
            <person name="Unkles S.E."/>
            <person name="van de Wiele N."/>
            <person name="van Rossen-Uffink D."/>
            <person name="Oliveira J.V."/>
            <person name="Vesth T.C."/>
            <person name="Visser J."/>
            <person name="Yu J.-H."/>
            <person name="Zhou M."/>
            <person name="Andersen M.R."/>
            <person name="Archer D.B."/>
            <person name="Baker S.E."/>
            <person name="Benoit I."/>
            <person name="Brakhage A.A."/>
            <person name="Braus G.H."/>
            <person name="Fischer R."/>
            <person name="Frisvad J.C."/>
            <person name="Goldman G.H."/>
            <person name="Houbraken J."/>
            <person name="Oakley B."/>
            <person name="Pocsi I."/>
            <person name="Scazzocchio C."/>
            <person name="Seiboth B."/>
            <person name="vanKuyk P.A."/>
            <person name="Wortman J."/>
            <person name="Dyer P.S."/>
            <person name="Grigoriev I.V."/>
        </authorList>
    </citation>
    <scope>NUCLEOTIDE SEQUENCE [LARGE SCALE GENOMIC DNA]</scope>
    <source>
        <strain evidence="2">DTO 134E9</strain>
    </source>
</reference>
<dbReference type="VEuPathDB" id="FungiDB:ASPWEDRAFT_170896"/>
<accession>A0A1L9RR60</accession>
<dbReference type="EMBL" id="KV878211">
    <property type="protein sequence ID" value="OJJ37414.1"/>
    <property type="molecule type" value="Genomic_DNA"/>
</dbReference>
<keyword evidence="2" id="KW-1185">Reference proteome</keyword>
<evidence type="ECO:0008006" key="3">
    <source>
        <dbReference type="Google" id="ProtNLM"/>
    </source>
</evidence>
<sequence length="334" mass="37235">MENWDFSDLALELSDLEVALFLCLVAREHCLIETTDDCIHDVAKELALICSHTFGLSYKILDCSSATSFDDFCNEVLALDVRKDHIPSLDRKDVANVVIAKNFDQANDFIQVQALELMRSKKLVVPDGVLTAPTDFLIVPLVVHSSDQLQLRFNMHLNEHLFISHFHGPGDGYAHLEDGNGWLSDGQMSASSVVHKPETQGQKSSGRVDQELLDRFRETTDSVTFSADVFRYQQDIVIFLRLSRAVAGGISAKVNSHFTQFSKLLASLHGLDYLTPSIVALAARKVFRHQIIVARPEDDRSLEYGSDYEAVSQVLIHVNPETILDSVLALEAPL</sequence>
<gene>
    <name evidence="1" type="ORF">ASPWEDRAFT_170896</name>
</gene>
<dbReference type="GeneID" id="63746542"/>
<dbReference type="PANTHER" id="PTHR11603:SF132">
    <property type="entry name" value="C2H2-TYPE DOMAIN-CONTAINING PROTEIN"/>
    <property type="match status" value="1"/>
</dbReference>
<dbReference type="OrthoDB" id="5582146at2759"/>
<dbReference type="Proteomes" id="UP000184383">
    <property type="component" value="Unassembled WGS sequence"/>
</dbReference>
<dbReference type="PANTHER" id="PTHR11603">
    <property type="entry name" value="AAA FAMILY ATPASE"/>
    <property type="match status" value="1"/>
</dbReference>
<organism evidence="1 2">
    <name type="scientific">Aspergillus wentii DTO 134E9</name>
    <dbReference type="NCBI Taxonomy" id="1073089"/>
    <lineage>
        <taxon>Eukaryota</taxon>
        <taxon>Fungi</taxon>
        <taxon>Dikarya</taxon>
        <taxon>Ascomycota</taxon>
        <taxon>Pezizomycotina</taxon>
        <taxon>Eurotiomycetes</taxon>
        <taxon>Eurotiomycetidae</taxon>
        <taxon>Eurotiales</taxon>
        <taxon>Aspergillaceae</taxon>
        <taxon>Aspergillus</taxon>
        <taxon>Aspergillus subgen. Cremei</taxon>
    </lineage>
</organism>
<dbReference type="AlphaFoldDB" id="A0A1L9RR60"/>
<evidence type="ECO:0000313" key="2">
    <source>
        <dbReference type="Proteomes" id="UP000184383"/>
    </source>
</evidence>
<dbReference type="Gene3D" id="1.10.8.80">
    <property type="entry name" value="Magnesium chelatase subunit I, C-Terminal domain"/>
    <property type="match status" value="1"/>
</dbReference>
<protein>
    <recommendedName>
        <fullName evidence="3">Magnesium chelatase</fullName>
    </recommendedName>
</protein>